<sequence>MTVFHGPKAAMHLSRKLLILALLPAFLASTSVWSQPIYKVVDEDGNVTYTDQRPDEEAEPMDLPELNVLEGREMEPPITRRETGEEREPLELRFVSPQPEEHILGTGNSLTAVLESNIAIPPSALVVFYLDGQAQEPVQSMSMSFEQVDRGEHSIRAELQTPSGRVLASTESVTFYMRQASRQHPAPP</sequence>
<reference evidence="2 3" key="1">
    <citation type="submission" date="2015-07" db="EMBL/GenBank/DDBJ databases">
        <authorList>
            <person name="Noorani M."/>
        </authorList>
    </citation>
    <scope>NUCLEOTIDE SEQUENCE [LARGE SCALE GENOMIC DNA]</scope>
    <source>
        <strain evidence="2 3">KCTC 42284</strain>
    </source>
</reference>
<accession>A0A0K0XZR1</accession>
<dbReference type="Proteomes" id="UP000066624">
    <property type="component" value="Chromosome"/>
</dbReference>
<proteinExistence type="predicted"/>
<dbReference type="KEGG" id="wma:WM2015_2770"/>
<gene>
    <name evidence="2" type="ORF">WM2015_2770</name>
</gene>
<evidence type="ECO:0000313" key="3">
    <source>
        <dbReference type="Proteomes" id="UP000066624"/>
    </source>
</evidence>
<dbReference type="RefSeq" id="WP_049726636.1">
    <property type="nucleotide sequence ID" value="NZ_CP012154.1"/>
</dbReference>
<name>A0A0K0XZR1_9GAMM</name>
<protein>
    <recommendedName>
        <fullName evidence="1">DUF4124 domain-containing protein</fullName>
    </recommendedName>
</protein>
<evidence type="ECO:0000313" key="2">
    <source>
        <dbReference type="EMBL" id="AKS43127.1"/>
    </source>
</evidence>
<dbReference type="STRING" id="1579979.WM2015_2770"/>
<dbReference type="EMBL" id="CP012154">
    <property type="protein sequence ID" value="AKS43127.1"/>
    <property type="molecule type" value="Genomic_DNA"/>
</dbReference>
<organism evidence="2 3">
    <name type="scientific">Wenzhouxiangella marina</name>
    <dbReference type="NCBI Taxonomy" id="1579979"/>
    <lineage>
        <taxon>Bacteria</taxon>
        <taxon>Pseudomonadati</taxon>
        <taxon>Pseudomonadota</taxon>
        <taxon>Gammaproteobacteria</taxon>
        <taxon>Chromatiales</taxon>
        <taxon>Wenzhouxiangellaceae</taxon>
        <taxon>Wenzhouxiangella</taxon>
    </lineage>
</organism>
<feature type="domain" description="DUF4124" evidence="1">
    <location>
        <begin position="25"/>
        <end position="60"/>
    </location>
</feature>
<dbReference type="Pfam" id="PF13511">
    <property type="entry name" value="DUF4124"/>
    <property type="match status" value="1"/>
</dbReference>
<dbReference type="OrthoDB" id="6366673at2"/>
<keyword evidence="3" id="KW-1185">Reference proteome</keyword>
<evidence type="ECO:0000259" key="1">
    <source>
        <dbReference type="Pfam" id="PF13511"/>
    </source>
</evidence>
<dbReference type="InterPro" id="IPR025392">
    <property type="entry name" value="DUF4124"/>
</dbReference>
<dbReference type="AlphaFoldDB" id="A0A0K0XZR1"/>